<organism evidence="2 3">
    <name type="scientific">Oleomonas cavernae</name>
    <dbReference type="NCBI Taxonomy" id="2320859"/>
    <lineage>
        <taxon>Bacteria</taxon>
        <taxon>Pseudomonadati</taxon>
        <taxon>Pseudomonadota</taxon>
        <taxon>Alphaproteobacteria</taxon>
        <taxon>Acetobacterales</taxon>
        <taxon>Acetobacteraceae</taxon>
        <taxon>Oleomonas</taxon>
    </lineage>
</organism>
<dbReference type="Gene3D" id="1.25.40.10">
    <property type="entry name" value="Tetratricopeptide repeat domain"/>
    <property type="match status" value="3"/>
</dbReference>
<dbReference type="OrthoDB" id="7256125at2"/>
<accession>A0A418WGK0</accession>
<evidence type="ECO:0000313" key="3">
    <source>
        <dbReference type="Proteomes" id="UP000284605"/>
    </source>
</evidence>
<dbReference type="Proteomes" id="UP000284605">
    <property type="component" value="Unassembled WGS sequence"/>
</dbReference>
<dbReference type="AlphaFoldDB" id="A0A418WGK0"/>
<dbReference type="RefSeq" id="WP_119780322.1">
    <property type="nucleotide sequence ID" value="NZ_QYUK01000011.1"/>
</dbReference>
<name>A0A418WGK0_9PROT</name>
<comment type="caution">
    <text evidence="2">The sequence shown here is derived from an EMBL/GenBank/DDBJ whole genome shotgun (WGS) entry which is preliminary data.</text>
</comment>
<keyword evidence="3" id="KW-1185">Reference proteome</keyword>
<evidence type="ECO:0008006" key="4">
    <source>
        <dbReference type="Google" id="ProtNLM"/>
    </source>
</evidence>
<reference evidence="2 3" key="1">
    <citation type="submission" date="2018-09" db="EMBL/GenBank/DDBJ databases">
        <authorList>
            <person name="Zhu H."/>
        </authorList>
    </citation>
    <scope>NUCLEOTIDE SEQUENCE [LARGE SCALE GENOMIC DNA]</scope>
    <source>
        <strain evidence="2 3">K1W22B-8</strain>
    </source>
</reference>
<proteinExistence type="predicted"/>
<feature type="signal peptide" evidence="1">
    <location>
        <begin position="1"/>
        <end position="21"/>
    </location>
</feature>
<evidence type="ECO:0000313" key="2">
    <source>
        <dbReference type="EMBL" id="RJF89102.1"/>
    </source>
</evidence>
<dbReference type="InterPro" id="IPR011990">
    <property type="entry name" value="TPR-like_helical_dom_sf"/>
</dbReference>
<evidence type="ECO:0000256" key="1">
    <source>
        <dbReference type="SAM" id="SignalP"/>
    </source>
</evidence>
<gene>
    <name evidence="2" type="ORF">D3874_20730</name>
</gene>
<protein>
    <recommendedName>
        <fullName evidence="4">Tetratricopeptide repeat protein</fullName>
    </recommendedName>
</protein>
<feature type="chain" id="PRO_5019034099" description="Tetratricopeptide repeat protein" evidence="1">
    <location>
        <begin position="22"/>
        <end position="534"/>
    </location>
</feature>
<dbReference type="EMBL" id="QYUK01000011">
    <property type="protein sequence ID" value="RJF89102.1"/>
    <property type="molecule type" value="Genomic_DNA"/>
</dbReference>
<sequence length="534" mass="53766">MYRLLLSSGRAGLAALGLVVAASVSFGPNAPAAAAVTATNMVEAALVSASQIADVNERGLVISTIAEERAKAGDWAMVDRIVAGIDDVAVRDDALTQVALIAAGKGEAERALGLAARVTDMDGRGDATAAIAAALVRQGSVSAGQALARAVEDPEQRFRALVDVARAMATRRDPAAGRALDDALTSLNLIVDAGLSARMRQTAAQAAVMMGDVPRALAITDGLDDAARRLQVLRNAALGFARVGEKAGAVAAADQALEHLADAPDAREQAFILLDLGTALGLAGDQDRARQAFAGAVEAVRGLTPETAGEIEGFVAGAAIDGGLTGFGIEAARGLTEPVVRDIALRGAVAALVAAGRLTEARAIADEIKDGQVRDAALQALVNGAAEAGDTTLAAQAAAAIAGQQARQSATGTIAERQARAGDVAGAFEALARMAESPEREDVALELASVFADSGDVAAVTRAVADVQSTENREIGAANLALAQLSAGNVGAALEAARGLAEPTLRALVLARIATRLGDGTLPDAVPLAPPQAE</sequence>
<keyword evidence="1" id="KW-0732">Signal</keyword>